<name>F3ZWT8_MAHA5</name>
<proteinExistence type="predicted"/>
<evidence type="ECO:0000313" key="1">
    <source>
        <dbReference type="EMBL" id="AEE97560.1"/>
    </source>
</evidence>
<dbReference type="EMBL" id="CP002360">
    <property type="protein sequence ID" value="AEE97560.1"/>
    <property type="molecule type" value="Genomic_DNA"/>
</dbReference>
<evidence type="ECO:0000313" key="2">
    <source>
        <dbReference type="Proteomes" id="UP000008457"/>
    </source>
</evidence>
<sequence>MLRKLITDKRGVSELVSTAAVLLILFLLTGMILQMMALGTAQLTVTASAFSAARAAARSEAPYETAKEAAERYGTGFLKDWIDRLNVTLTAPGGFDPGDRITVEVTYEVPPLFSYFPSPIVRGESTQIMEEIP</sequence>
<organism evidence="1 2">
    <name type="scientific">Mahella australiensis (strain DSM 15567 / CIP 107919 / 50-1 BON)</name>
    <dbReference type="NCBI Taxonomy" id="697281"/>
    <lineage>
        <taxon>Bacteria</taxon>
        <taxon>Bacillati</taxon>
        <taxon>Bacillota</taxon>
        <taxon>Clostridia</taxon>
        <taxon>Thermoanaerobacterales</taxon>
        <taxon>Thermoanaerobacterales Family IV. Incertae Sedis</taxon>
        <taxon>Mahella</taxon>
    </lineage>
</organism>
<dbReference type="HOGENOM" id="CLU_155753_0_0_9"/>
<gene>
    <name evidence="1" type="ordered locus">Mahau_2396</name>
</gene>
<reference evidence="1 2" key="2">
    <citation type="journal article" date="2011" name="Stand. Genomic Sci.">
        <title>Complete genome sequence of Mahella australiensis type strain (50-1 BON).</title>
        <authorList>
            <person name="Sikorski J."/>
            <person name="Teshima H."/>
            <person name="Nolan M."/>
            <person name="Lucas S."/>
            <person name="Hammon N."/>
            <person name="Deshpande S."/>
            <person name="Cheng J.F."/>
            <person name="Pitluck S."/>
            <person name="Liolios K."/>
            <person name="Pagani I."/>
            <person name="Ivanova N."/>
            <person name="Huntemann M."/>
            <person name="Mavromatis K."/>
            <person name="Ovchinikova G."/>
            <person name="Pati A."/>
            <person name="Tapia R."/>
            <person name="Han C."/>
            <person name="Goodwin L."/>
            <person name="Chen A."/>
            <person name="Palaniappan K."/>
            <person name="Land M."/>
            <person name="Hauser L."/>
            <person name="Ngatchou-Djao O.D."/>
            <person name="Rohde M."/>
            <person name="Pukall R."/>
            <person name="Spring S."/>
            <person name="Abt B."/>
            <person name="Goker M."/>
            <person name="Detter J.C."/>
            <person name="Woyke T."/>
            <person name="Bristow J."/>
            <person name="Markowitz V."/>
            <person name="Hugenholtz P."/>
            <person name="Eisen J.A."/>
            <person name="Kyrpides N.C."/>
            <person name="Klenk H.P."/>
            <person name="Lapidus A."/>
        </authorList>
    </citation>
    <scope>NUCLEOTIDE SEQUENCE [LARGE SCALE GENOMIC DNA]</scope>
    <source>
        <strain evidence="2">DSM 15567 / CIP 107919 / 50-1 BON</strain>
    </source>
</reference>
<keyword evidence="2" id="KW-1185">Reference proteome</keyword>
<dbReference type="AlphaFoldDB" id="F3ZWT8"/>
<dbReference type="RefSeq" id="WP_013781986.1">
    <property type="nucleotide sequence ID" value="NC_015520.1"/>
</dbReference>
<protein>
    <recommendedName>
        <fullName evidence="3">TadE family protein</fullName>
    </recommendedName>
</protein>
<reference evidence="2" key="1">
    <citation type="submission" date="2010-11" db="EMBL/GenBank/DDBJ databases">
        <title>The complete genome of Mahella australiensis DSM 15567.</title>
        <authorList>
            <consortium name="US DOE Joint Genome Institute (JGI-PGF)"/>
            <person name="Lucas S."/>
            <person name="Copeland A."/>
            <person name="Lapidus A."/>
            <person name="Bruce D."/>
            <person name="Goodwin L."/>
            <person name="Pitluck S."/>
            <person name="Kyrpides N."/>
            <person name="Mavromatis K."/>
            <person name="Pagani I."/>
            <person name="Ivanova N."/>
            <person name="Teshima H."/>
            <person name="Brettin T."/>
            <person name="Detter J.C."/>
            <person name="Han C."/>
            <person name="Tapia R."/>
            <person name="Land M."/>
            <person name="Hauser L."/>
            <person name="Markowitz V."/>
            <person name="Cheng J.-F."/>
            <person name="Hugenholtz P."/>
            <person name="Woyke T."/>
            <person name="Wu D."/>
            <person name="Spring S."/>
            <person name="Pukall R."/>
            <person name="Steenblock K."/>
            <person name="Schneider S."/>
            <person name="Klenk H.-P."/>
            <person name="Eisen J.A."/>
        </authorList>
    </citation>
    <scope>NUCLEOTIDE SEQUENCE [LARGE SCALE GENOMIC DNA]</scope>
    <source>
        <strain evidence="2">DSM 15567 / CIP 107919 / 50-1 BON</strain>
    </source>
</reference>
<dbReference type="KEGG" id="mas:Mahau_2396"/>
<accession>F3ZWT8</accession>
<dbReference type="Proteomes" id="UP000008457">
    <property type="component" value="Chromosome"/>
</dbReference>
<evidence type="ECO:0008006" key="3">
    <source>
        <dbReference type="Google" id="ProtNLM"/>
    </source>
</evidence>
<dbReference type="eggNOG" id="ENOG503364B">
    <property type="taxonomic scope" value="Bacteria"/>
</dbReference>
<dbReference type="STRING" id="697281.Mahau_2396"/>